<dbReference type="PANTHER" id="PTHR43782">
    <property type="entry name" value="ARGINASE"/>
    <property type="match status" value="1"/>
</dbReference>
<evidence type="ECO:0000256" key="1">
    <source>
        <dbReference type="ARBA" id="ARBA00022723"/>
    </source>
</evidence>
<dbReference type="PANTHER" id="PTHR43782:SF3">
    <property type="entry name" value="ARGINASE"/>
    <property type="match status" value="1"/>
</dbReference>
<dbReference type="EMBL" id="PFQV01000027">
    <property type="protein sequence ID" value="PJC66541.1"/>
    <property type="molecule type" value="Genomic_DNA"/>
</dbReference>
<comment type="caution">
    <text evidence="5">The sequence shown here is derived from an EMBL/GenBank/DDBJ whole genome shotgun (WGS) entry which is preliminary data.</text>
</comment>
<gene>
    <name evidence="5" type="ORF">CO018_01610</name>
</gene>
<organism evidence="5 6">
    <name type="scientific">Candidatus Beckwithbacteria bacterium CG_4_9_14_0_2_um_filter_47_11</name>
    <dbReference type="NCBI Taxonomy" id="1974494"/>
    <lineage>
        <taxon>Bacteria</taxon>
        <taxon>Candidatus Beckwithiibacteriota</taxon>
    </lineage>
</organism>
<dbReference type="GO" id="GO:0005829">
    <property type="term" value="C:cytosol"/>
    <property type="evidence" value="ECO:0007669"/>
    <property type="project" value="TreeGrafter"/>
</dbReference>
<dbReference type="InterPro" id="IPR006035">
    <property type="entry name" value="Ureohydrolase"/>
</dbReference>
<evidence type="ECO:0000313" key="6">
    <source>
        <dbReference type="Proteomes" id="UP000229739"/>
    </source>
</evidence>
<evidence type="ECO:0000256" key="4">
    <source>
        <dbReference type="PROSITE-ProRule" id="PRU00742"/>
    </source>
</evidence>
<dbReference type="AlphaFoldDB" id="A0A2M8G4G4"/>
<sequence>MKNNKRVHFFKADSRLGMINLPYGEEQLNLGVEDGPDAVLSEKFVSTFQSCPGITKYKFPFPEDIDRLDYEPALYRSLKEFGEVINQNLKTNEIQVVVGGDHAVAMSSLIAVLGRMPAASVGYIQFDSHGDLHTFATSPSGNFHGMWLRPFLGQFDKPMIDSLVPQKLQPNQILYIGNLTLESEEVTFMHRNQITNLTREQLVAEPWKSRLFLEKFLKRFPHIHVSFDIDVFDKSVVKATGTPSKAGLFLEDVDPLLELLAQHQDISIDLVEVNPKKAGADGTIKVAREVLTKLLPNW</sequence>
<dbReference type="PRINTS" id="PR00116">
    <property type="entry name" value="ARGINASE"/>
</dbReference>
<dbReference type="GO" id="GO:0004053">
    <property type="term" value="F:arginase activity"/>
    <property type="evidence" value="ECO:0007669"/>
    <property type="project" value="TreeGrafter"/>
</dbReference>
<keyword evidence="2" id="KW-0378">Hydrolase</keyword>
<evidence type="ECO:0000313" key="5">
    <source>
        <dbReference type="EMBL" id="PJC66541.1"/>
    </source>
</evidence>
<accession>A0A2M8G4G4</accession>
<protein>
    <recommendedName>
        <fullName evidence="7">Arginase</fullName>
    </recommendedName>
</protein>
<dbReference type="Pfam" id="PF00491">
    <property type="entry name" value="Arginase"/>
    <property type="match status" value="1"/>
</dbReference>
<name>A0A2M8G4G4_9BACT</name>
<evidence type="ECO:0000256" key="3">
    <source>
        <dbReference type="ARBA" id="ARBA00023211"/>
    </source>
</evidence>
<proteinExistence type="inferred from homology"/>
<dbReference type="PROSITE" id="PS51409">
    <property type="entry name" value="ARGINASE_2"/>
    <property type="match status" value="1"/>
</dbReference>
<dbReference type="GO" id="GO:0030145">
    <property type="term" value="F:manganese ion binding"/>
    <property type="evidence" value="ECO:0007669"/>
    <property type="project" value="TreeGrafter"/>
</dbReference>
<dbReference type="Proteomes" id="UP000229739">
    <property type="component" value="Unassembled WGS sequence"/>
</dbReference>
<comment type="similarity">
    <text evidence="4">Belongs to the arginase family.</text>
</comment>
<dbReference type="SUPFAM" id="SSF52768">
    <property type="entry name" value="Arginase/deacetylase"/>
    <property type="match status" value="1"/>
</dbReference>
<keyword evidence="1" id="KW-0479">Metal-binding</keyword>
<reference evidence="6" key="1">
    <citation type="submission" date="2017-09" db="EMBL/GenBank/DDBJ databases">
        <title>Depth-based differentiation of microbial function through sediment-hosted aquifers and enrichment of novel symbionts in the deep terrestrial subsurface.</title>
        <authorList>
            <person name="Probst A.J."/>
            <person name="Ladd B."/>
            <person name="Jarett J.K."/>
            <person name="Geller-Mcgrath D.E."/>
            <person name="Sieber C.M.K."/>
            <person name="Emerson J.B."/>
            <person name="Anantharaman K."/>
            <person name="Thomas B.C."/>
            <person name="Malmstrom R."/>
            <person name="Stieglmeier M."/>
            <person name="Klingl A."/>
            <person name="Woyke T."/>
            <person name="Ryan C.M."/>
            <person name="Banfield J.F."/>
        </authorList>
    </citation>
    <scope>NUCLEOTIDE SEQUENCE [LARGE SCALE GENOMIC DNA]</scope>
</reference>
<dbReference type="Gene3D" id="3.40.800.10">
    <property type="entry name" value="Ureohydrolase domain"/>
    <property type="match status" value="1"/>
</dbReference>
<keyword evidence="3" id="KW-0464">Manganese</keyword>
<dbReference type="InterPro" id="IPR023696">
    <property type="entry name" value="Ureohydrolase_dom_sf"/>
</dbReference>
<evidence type="ECO:0008006" key="7">
    <source>
        <dbReference type="Google" id="ProtNLM"/>
    </source>
</evidence>
<evidence type="ECO:0000256" key="2">
    <source>
        <dbReference type="ARBA" id="ARBA00022801"/>
    </source>
</evidence>